<evidence type="ECO:0000313" key="8">
    <source>
        <dbReference type="EMBL" id="MFC4293699.1"/>
    </source>
</evidence>
<keyword evidence="2 5" id="KW-0808">Transferase</keyword>
<dbReference type="PROSITE" id="PS00092">
    <property type="entry name" value="N6_MTASE"/>
    <property type="match status" value="1"/>
</dbReference>
<comment type="function">
    <text evidence="5">Methylates the class 1 translation termination release factors RF1/PrfA and RF2/PrfB on the glutamine residue of the universally conserved GGQ motif.</text>
</comment>
<evidence type="ECO:0000313" key="9">
    <source>
        <dbReference type="Proteomes" id="UP001595828"/>
    </source>
</evidence>
<dbReference type="Proteomes" id="UP001595828">
    <property type="component" value="Unassembled WGS sequence"/>
</dbReference>
<evidence type="ECO:0000256" key="5">
    <source>
        <dbReference type="HAMAP-Rule" id="MF_02126"/>
    </source>
</evidence>
<feature type="binding site" evidence="5">
    <location>
        <position position="168"/>
    </location>
    <ligand>
        <name>S-adenosyl-L-methionine</name>
        <dbReference type="ChEBI" id="CHEBI:59789"/>
    </ligand>
</feature>
<feature type="binding site" evidence="5">
    <location>
        <begin position="116"/>
        <end position="120"/>
    </location>
    <ligand>
        <name>S-adenosyl-L-methionine</name>
        <dbReference type="ChEBI" id="CHEBI:59789"/>
    </ligand>
</feature>
<dbReference type="SUPFAM" id="SSF53335">
    <property type="entry name" value="S-adenosyl-L-methionine-dependent methyltransferases"/>
    <property type="match status" value="1"/>
</dbReference>
<dbReference type="CDD" id="cd02440">
    <property type="entry name" value="AdoMet_MTases"/>
    <property type="match status" value="1"/>
</dbReference>
<keyword evidence="3 5" id="KW-0949">S-adenosyl-L-methionine</keyword>
<dbReference type="Gene3D" id="1.10.8.10">
    <property type="entry name" value="DNA helicase RuvA subunit, C-terminal domain"/>
    <property type="match status" value="1"/>
</dbReference>
<gene>
    <name evidence="5 8" type="primary">prmC</name>
    <name evidence="8" type="ORF">ACFO0A_01360</name>
</gene>
<name>A0ABV8RLX3_9SPHN</name>
<feature type="binding site" evidence="5">
    <location>
        <begin position="186"/>
        <end position="189"/>
    </location>
    <ligand>
        <name>substrate</name>
    </ligand>
</feature>
<dbReference type="EC" id="2.1.1.297" evidence="5"/>
<reference evidence="9" key="1">
    <citation type="journal article" date="2019" name="Int. J. Syst. Evol. Microbiol.">
        <title>The Global Catalogue of Microorganisms (GCM) 10K type strain sequencing project: providing services to taxonomists for standard genome sequencing and annotation.</title>
        <authorList>
            <consortium name="The Broad Institute Genomics Platform"/>
            <consortium name="The Broad Institute Genome Sequencing Center for Infectious Disease"/>
            <person name="Wu L."/>
            <person name="Ma J."/>
        </authorList>
    </citation>
    <scope>NUCLEOTIDE SEQUENCE [LARGE SCALE GENOMIC DNA]</scope>
    <source>
        <strain evidence="9">CGMCC 1.12989</strain>
    </source>
</reference>
<comment type="catalytic activity">
    <reaction evidence="4 5">
        <text>L-glutaminyl-[peptide chain release factor] + S-adenosyl-L-methionine = N(5)-methyl-L-glutaminyl-[peptide chain release factor] + S-adenosyl-L-homocysteine + H(+)</text>
        <dbReference type="Rhea" id="RHEA:42896"/>
        <dbReference type="Rhea" id="RHEA-COMP:10271"/>
        <dbReference type="Rhea" id="RHEA-COMP:10272"/>
        <dbReference type="ChEBI" id="CHEBI:15378"/>
        <dbReference type="ChEBI" id="CHEBI:30011"/>
        <dbReference type="ChEBI" id="CHEBI:57856"/>
        <dbReference type="ChEBI" id="CHEBI:59789"/>
        <dbReference type="ChEBI" id="CHEBI:61891"/>
        <dbReference type="EC" id="2.1.1.297"/>
    </reaction>
</comment>
<dbReference type="GO" id="GO:0102559">
    <property type="term" value="F:peptide chain release factor N(5)-glutamine methyltransferase activity"/>
    <property type="evidence" value="ECO:0007669"/>
    <property type="project" value="UniProtKB-EC"/>
</dbReference>
<keyword evidence="9" id="KW-1185">Reference proteome</keyword>
<dbReference type="NCBIfam" id="TIGR00536">
    <property type="entry name" value="hemK_fam"/>
    <property type="match status" value="1"/>
</dbReference>
<evidence type="ECO:0000256" key="3">
    <source>
        <dbReference type="ARBA" id="ARBA00022691"/>
    </source>
</evidence>
<dbReference type="InterPro" id="IPR019874">
    <property type="entry name" value="RF_methyltr_PrmC"/>
</dbReference>
<dbReference type="PANTHER" id="PTHR18895:SF74">
    <property type="entry name" value="MTRF1L RELEASE FACTOR GLUTAMINE METHYLTRANSFERASE"/>
    <property type="match status" value="1"/>
</dbReference>
<comment type="similarity">
    <text evidence="5">Belongs to the protein N5-glutamine methyltransferase family. PrmC subfamily.</text>
</comment>
<dbReference type="NCBIfam" id="TIGR03534">
    <property type="entry name" value="RF_mod_PrmC"/>
    <property type="match status" value="1"/>
</dbReference>
<dbReference type="Pfam" id="PF05175">
    <property type="entry name" value="MTS"/>
    <property type="match status" value="1"/>
</dbReference>
<keyword evidence="1 5" id="KW-0489">Methyltransferase</keyword>
<dbReference type="PANTHER" id="PTHR18895">
    <property type="entry name" value="HEMK METHYLTRANSFERASE"/>
    <property type="match status" value="1"/>
</dbReference>
<dbReference type="EMBL" id="JBHSDR010000003">
    <property type="protein sequence ID" value="MFC4293699.1"/>
    <property type="molecule type" value="Genomic_DNA"/>
</dbReference>
<accession>A0ABV8RLX3</accession>
<dbReference type="HAMAP" id="MF_02126">
    <property type="entry name" value="RF_methyltr_PrmC"/>
    <property type="match status" value="1"/>
</dbReference>
<dbReference type="Gene3D" id="3.40.50.150">
    <property type="entry name" value="Vaccinia Virus protein VP39"/>
    <property type="match status" value="1"/>
</dbReference>
<feature type="domain" description="Methyltransferase small" evidence="6">
    <location>
        <begin position="108"/>
        <end position="194"/>
    </location>
</feature>
<comment type="caution">
    <text evidence="8">The sequence shown here is derived from an EMBL/GenBank/DDBJ whole genome shotgun (WGS) entry which is preliminary data.</text>
</comment>
<dbReference type="InterPro" id="IPR007848">
    <property type="entry name" value="Small_mtfrase_dom"/>
</dbReference>
<dbReference type="GO" id="GO:0032259">
    <property type="term" value="P:methylation"/>
    <property type="evidence" value="ECO:0007669"/>
    <property type="project" value="UniProtKB-KW"/>
</dbReference>
<feature type="domain" description="Release factor glutamine methyltransferase N-terminal" evidence="7">
    <location>
        <begin position="6"/>
        <end position="71"/>
    </location>
</feature>
<dbReference type="InterPro" id="IPR040758">
    <property type="entry name" value="PrmC_N"/>
</dbReference>
<evidence type="ECO:0000256" key="1">
    <source>
        <dbReference type="ARBA" id="ARBA00022603"/>
    </source>
</evidence>
<proteinExistence type="inferred from homology"/>
<dbReference type="InterPro" id="IPR002052">
    <property type="entry name" value="DNA_methylase_N6_adenine_CS"/>
</dbReference>
<evidence type="ECO:0000259" key="6">
    <source>
        <dbReference type="Pfam" id="PF05175"/>
    </source>
</evidence>
<organism evidence="8 9">
    <name type="scientific">Novosphingobium tardum</name>
    <dbReference type="NCBI Taxonomy" id="1538021"/>
    <lineage>
        <taxon>Bacteria</taxon>
        <taxon>Pseudomonadati</taxon>
        <taxon>Pseudomonadota</taxon>
        <taxon>Alphaproteobacteria</taxon>
        <taxon>Sphingomonadales</taxon>
        <taxon>Sphingomonadaceae</taxon>
        <taxon>Novosphingobium</taxon>
    </lineage>
</organism>
<feature type="binding site" evidence="5">
    <location>
        <position position="139"/>
    </location>
    <ligand>
        <name>S-adenosyl-L-methionine</name>
        <dbReference type="ChEBI" id="CHEBI:59789"/>
    </ligand>
</feature>
<dbReference type="InterPro" id="IPR050320">
    <property type="entry name" value="N5-glutamine_MTase"/>
</dbReference>
<evidence type="ECO:0000256" key="2">
    <source>
        <dbReference type="ARBA" id="ARBA00022679"/>
    </source>
</evidence>
<sequence>MTVRAALRDATEQLGAVSPSARLDAELLMAAALGVPRGELLLRHLDEAVPAGFAPLQRRRLGHEPIAYILGHAEFYGIELIVTPSVLIPRGDSETLIDAAIRALAGRPPARALDCGTGSGALLIAALAQWPGAHGIGIDRSLGALPVAAANAARAGVGERARILHRDWDTPGWASGLGRFDLVLANPPYVEDEAELERPVREHEPAGALFAGPAGLDAYRRLLPQLPALLAPGGVALVEIGWQQAEAVAAIGGESGLSATVHRDLGNRPRALEFKISLGKTSPSD</sequence>
<dbReference type="InterPro" id="IPR004556">
    <property type="entry name" value="HemK-like"/>
</dbReference>
<dbReference type="InterPro" id="IPR029063">
    <property type="entry name" value="SAM-dependent_MTases_sf"/>
</dbReference>
<dbReference type="Pfam" id="PF17827">
    <property type="entry name" value="PrmC_N"/>
    <property type="match status" value="1"/>
</dbReference>
<feature type="binding site" evidence="5">
    <location>
        <position position="186"/>
    </location>
    <ligand>
        <name>S-adenosyl-L-methionine</name>
        <dbReference type="ChEBI" id="CHEBI:59789"/>
    </ligand>
</feature>
<evidence type="ECO:0000256" key="4">
    <source>
        <dbReference type="ARBA" id="ARBA00048391"/>
    </source>
</evidence>
<evidence type="ECO:0000259" key="7">
    <source>
        <dbReference type="Pfam" id="PF17827"/>
    </source>
</evidence>
<dbReference type="RefSeq" id="WP_379537188.1">
    <property type="nucleotide sequence ID" value="NZ_JBHSDR010000003.1"/>
</dbReference>
<protein>
    <recommendedName>
        <fullName evidence="5">Release factor glutamine methyltransferase</fullName>
        <shortName evidence="5">RF MTase</shortName>
        <ecNumber evidence="5">2.1.1.297</ecNumber>
    </recommendedName>
    <alternativeName>
        <fullName evidence="5">N5-glutamine methyltransferase PrmC</fullName>
    </alternativeName>
    <alternativeName>
        <fullName evidence="5">Protein-(glutamine-N5) MTase PrmC</fullName>
    </alternativeName>
    <alternativeName>
        <fullName evidence="5">Protein-glutamine N-methyltransferase PrmC</fullName>
    </alternativeName>
</protein>